<protein>
    <submittedName>
        <fullName evidence="2">Uncharacterized protein</fullName>
    </submittedName>
</protein>
<dbReference type="Proteomes" id="UP000799092">
    <property type="component" value="Unassembled WGS sequence"/>
</dbReference>
<dbReference type="OrthoDB" id="2676051at2"/>
<comment type="caution">
    <text evidence="2">The sequence shown here is derived from an EMBL/GenBank/DDBJ whole genome shotgun (WGS) entry which is preliminary data.</text>
</comment>
<evidence type="ECO:0000313" key="2">
    <source>
        <dbReference type="EMBL" id="MRH44633.1"/>
    </source>
</evidence>
<keyword evidence="3" id="KW-1185">Reference proteome</keyword>
<dbReference type="AlphaFoldDB" id="A0A6A8DG54"/>
<feature type="repeat" description="TPR" evidence="1">
    <location>
        <begin position="394"/>
        <end position="427"/>
    </location>
</feature>
<sequence length="460" mass="55270">MNTFPIAINKKNIDLKPNKLAIYKQSKIIEAIDSDQKHYYLLFYKDKFLNGVQDDSIKIDSHIHRSFSQGIVFDGDHPITNELIRFNQPFSFTRFNQLYKKVEQHYSLIETVMIFTFFNSFIQESEIKRMLNKVYYQYRRNGQMLGAYQSLKIFQQFDGNYPFVTDMLNNMQFQKYEIMYQDLDQLITKDPIYVELLSYNYLDQVEYLQILVNLYQKQSRWMDELAIRIHLLVKEFAEKNFDRINEIIQQQFDSYNQTVILNEIVNKNETNPKFKQLLLDNLIQLEQHNDIVKYILTTDVQPQPNQISAILLNFQQADTEIFTPLFDRLNTRLIELFKHDHRALELTTIRCISSFFGEYDLNQIHKWFKPFHDADIHLPIENKLTKMQSLEEDPDQQFALGEIYLEFQQFEKSADCFKWEMELRPNDPRPVQFLSRIYKELGNKDEANAYQQLLIQMQKQ</sequence>
<name>A0A6A8DG54_9BACI</name>
<proteinExistence type="predicted"/>
<dbReference type="EMBL" id="WJNG01000017">
    <property type="protein sequence ID" value="MRH44633.1"/>
    <property type="molecule type" value="Genomic_DNA"/>
</dbReference>
<dbReference type="PROSITE" id="PS50005">
    <property type="entry name" value="TPR"/>
    <property type="match status" value="1"/>
</dbReference>
<dbReference type="SUPFAM" id="SSF48452">
    <property type="entry name" value="TPR-like"/>
    <property type="match status" value="1"/>
</dbReference>
<accession>A0A6A8DG54</accession>
<gene>
    <name evidence="2" type="ORF">GH741_18460</name>
</gene>
<dbReference type="Gene3D" id="1.25.40.10">
    <property type="entry name" value="Tetratricopeptide repeat domain"/>
    <property type="match status" value="1"/>
</dbReference>
<dbReference type="RefSeq" id="WP_153738237.1">
    <property type="nucleotide sequence ID" value="NZ_WJNG01000017.1"/>
</dbReference>
<organism evidence="2 3">
    <name type="scientific">Aquibacillus halophilus</name>
    <dbReference type="NCBI Taxonomy" id="930132"/>
    <lineage>
        <taxon>Bacteria</taxon>
        <taxon>Bacillati</taxon>
        <taxon>Bacillota</taxon>
        <taxon>Bacilli</taxon>
        <taxon>Bacillales</taxon>
        <taxon>Bacillaceae</taxon>
        <taxon>Aquibacillus</taxon>
    </lineage>
</organism>
<keyword evidence="1" id="KW-0802">TPR repeat</keyword>
<dbReference type="InterPro" id="IPR011990">
    <property type="entry name" value="TPR-like_helical_dom_sf"/>
</dbReference>
<reference evidence="2" key="1">
    <citation type="submission" date="2019-11" db="EMBL/GenBank/DDBJ databases">
        <authorList>
            <person name="Li J."/>
        </authorList>
    </citation>
    <scope>NUCLEOTIDE SEQUENCE</scope>
    <source>
        <strain evidence="2">B6B</strain>
    </source>
</reference>
<dbReference type="InterPro" id="IPR019734">
    <property type="entry name" value="TPR_rpt"/>
</dbReference>
<evidence type="ECO:0000313" key="3">
    <source>
        <dbReference type="Proteomes" id="UP000799092"/>
    </source>
</evidence>
<evidence type="ECO:0000256" key="1">
    <source>
        <dbReference type="PROSITE-ProRule" id="PRU00339"/>
    </source>
</evidence>